<dbReference type="EMBL" id="MF407276">
    <property type="protein sequence ID" value="ASR76792.1"/>
    <property type="molecule type" value="Genomic_DNA"/>
</dbReference>
<gene>
    <name evidence="1" type="ORF">Goe6_c00070</name>
</gene>
<reference evidence="1 2" key="1">
    <citation type="submission" date="2017-06" db="EMBL/GenBank/DDBJ databases">
        <title>Complete genome sequence of vB_BveP-Goe6 a virus infecting Bacillus velezensis FZB42.</title>
        <authorList>
            <person name="Hertel R."/>
            <person name="Schilling T."/>
            <person name="Daniel R."/>
        </authorList>
    </citation>
    <scope>NUCLEOTIDE SEQUENCE [LARGE SCALE GENOMIC DNA]</scope>
</reference>
<dbReference type="Proteomes" id="UP000222516">
    <property type="component" value="Segment"/>
</dbReference>
<accession>A0A222YYM6</accession>
<evidence type="ECO:0000313" key="1">
    <source>
        <dbReference type="EMBL" id="ASR76792.1"/>
    </source>
</evidence>
<dbReference type="Pfam" id="PF17427">
    <property type="entry name" value="Phi29_Phage_SSB"/>
    <property type="match status" value="1"/>
</dbReference>
<name>A0A222YYM6_9CAUD</name>
<organism evidence="1 2">
    <name type="scientific">Bacillus phage vB_BveP-Goe6</name>
    <dbReference type="NCBI Taxonomy" id="2022474"/>
    <lineage>
        <taxon>Viruses</taxon>
        <taxon>Duplodnaviria</taxon>
        <taxon>Heunggongvirae</taxon>
        <taxon>Uroviricota</taxon>
        <taxon>Caudoviricetes</taxon>
        <taxon>Salasmaviridae</taxon>
        <taxon>Picovirinae</taxon>
        <taxon>Salasvirus</taxon>
        <taxon>Salasvirus Goe6</taxon>
    </lineage>
</organism>
<dbReference type="GO" id="GO:0003677">
    <property type="term" value="F:DNA binding"/>
    <property type="evidence" value="ECO:0007669"/>
    <property type="project" value="UniProtKB-KW"/>
</dbReference>
<keyword evidence="2" id="KW-1185">Reference proteome</keyword>
<evidence type="ECO:0000313" key="2">
    <source>
        <dbReference type="Proteomes" id="UP000222516"/>
    </source>
</evidence>
<proteinExistence type="predicted"/>
<sequence length="124" mass="13399">MENTNIVKATFDTETLEGQIKIFNAQTGGGQSFKNLPDGTIIEANAIAQYKQVSDTYGDAKEETVTTIFATDGLLYSAISKTVAEAASDLIDLVTRHKLETFKVKVVQGTSSKGNVFFSLQLSL</sequence>
<protein>
    <submittedName>
        <fullName evidence="1">Single stranded DNA-binding protein</fullName>
    </submittedName>
</protein>
<keyword evidence="1" id="KW-0238">DNA-binding</keyword>
<dbReference type="InterPro" id="IPR035408">
    <property type="entry name" value="Phi29_Phage_SSB"/>
</dbReference>